<dbReference type="Gene3D" id="1.10.10.10">
    <property type="entry name" value="Winged helix-like DNA-binding domain superfamily/Winged helix DNA-binding domain"/>
    <property type="match status" value="1"/>
</dbReference>
<protein>
    <submittedName>
        <fullName evidence="1">14841_t:CDS:1</fullName>
    </submittedName>
</protein>
<dbReference type="InterPro" id="IPR036388">
    <property type="entry name" value="WH-like_DNA-bd_sf"/>
</dbReference>
<organism evidence="1 2">
    <name type="scientific">Funneliformis caledonium</name>
    <dbReference type="NCBI Taxonomy" id="1117310"/>
    <lineage>
        <taxon>Eukaryota</taxon>
        <taxon>Fungi</taxon>
        <taxon>Fungi incertae sedis</taxon>
        <taxon>Mucoromycota</taxon>
        <taxon>Glomeromycotina</taxon>
        <taxon>Glomeromycetes</taxon>
        <taxon>Glomerales</taxon>
        <taxon>Glomeraceae</taxon>
        <taxon>Funneliformis</taxon>
    </lineage>
</organism>
<feature type="non-terminal residue" evidence="1">
    <location>
        <position position="58"/>
    </location>
</feature>
<evidence type="ECO:0000313" key="2">
    <source>
        <dbReference type="Proteomes" id="UP000789570"/>
    </source>
</evidence>
<reference evidence="1" key="1">
    <citation type="submission" date="2021-06" db="EMBL/GenBank/DDBJ databases">
        <authorList>
            <person name="Kallberg Y."/>
            <person name="Tangrot J."/>
            <person name="Rosling A."/>
        </authorList>
    </citation>
    <scope>NUCLEOTIDE SEQUENCE</scope>
    <source>
        <strain evidence="1">UK204</strain>
    </source>
</reference>
<dbReference type="Proteomes" id="UP000789570">
    <property type="component" value="Unassembled WGS sequence"/>
</dbReference>
<dbReference type="OrthoDB" id="2393464at2759"/>
<gene>
    <name evidence="1" type="ORF">FCALED_LOCUS11762</name>
</gene>
<dbReference type="SUPFAM" id="SSF46689">
    <property type="entry name" value="Homeodomain-like"/>
    <property type="match status" value="1"/>
</dbReference>
<name>A0A9N9E6L5_9GLOM</name>
<evidence type="ECO:0000313" key="1">
    <source>
        <dbReference type="EMBL" id="CAG8665669.1"/>
    </source>
</evidence>
<keyword evidence="2" id="KW-1185">Reference proteome</keyword>
<sequence>MPKTCELTPFEREKIVGLSKSGHSIRNILEILGKPKSTVHDVITKYNKENCTDTALRS</sequence>
<accession>A0A9N9E6L5</accession>
<comment type="caution">
    <text evidence="1">The sequence shown here is derived from an EMBL/GenBank/DDBJ whole genome shotgun (WGS) entry which is preliminary data.</text>
</comment>
<dbReference type="AlphaFoldDB" id="A0A9N9E6L5"/>
<dbReference type="InterPro" id="IPR009057">
    <property type="entry name" value="Homeodomain-like_sf"/>
</dbReference>
<dbReference type="EMBL" id="CAJVPQ010005197">
    <property type="protein sequence ID" value="CAG8665669.1"/>
    <property type="molecule type" value="Genomic_DNA"/>
</dbReference>
<dbReference type="Pfam" id="PF13384">
    <property type="entry name" value="HTH_23"/>
    <property type="match status" value="1"/>
</dbReference>
<proteinExistence type="predicted"/>